<geneLocation type="plasmid" evidence="2">
    <name>pMCBF1</name>
</geneLocation>
<gene>
    <name evidence="2" type="primary">traN</name>
</gene>
<keyword evidence="2" id="KW-0614">Plasmid</keyword>
<protein>
    <submittedName>
        <fullName evidence="2">TraN</fullName>
    </submittedName>
</protein>
<reference evidence="2" key="1">
    <citation type="journal article" date="2011" name="Nat. Commun.">
        <title>The IncP-1 plasmid backbone adapts to different host bacterial species and evolves through homologous recombination.</title>
        <authorList>
            <person name="Norberg P."/>
            <person name="Bergstrom M."/>
            <person name="Jethava V."/>
            <person name="Dubhashi D."/>
            <person name="Hermansson M."/>
        </authorList>
    </citation>
    <scope>NUCLEOTIDE SEQUENCE</scope>
    <source>
        <plasmid evidence="2">pMCBF1</plasmid>
    </source>
</reference>
<sequence>MQPAGGGQAVFDDSNPVRMPGFRRGPADDSLEAAQSLEREQQALLEAAPVEQAYQEGLELHIRAKHDQVQRVEDRLEGLIDRQQARLQQMQAKAPGFLALPSAKRAWNTQKAQQQARLQTLHYRLESVREIKEGMGVHAPRVEELATRKMRAENPELAADWDAMREAARRHQVMARQQEKEREQKQTQERSRSQTLGLQGRPT</sequence>
<evidence type="ECO:0000313" key="2">
    <source>
        <dbReference type="EMBL" id="AAY97957.1"/>
    </source>
</evidence>
<evidence type="ECO:0000256" key="1">
    <source>
        <dbReference type="SAM" id="MobiDB-lite"/>
    </source>
</evidence>
<dbReference type="InterPro" id="IPR050043">
    <property type="entry name" value="KfrC-like_dom"/>
</dbReference>
<feature type="region of interest" description="Disordered" evidence="1">
    <location>
        <begin position="1"/>
        <end position="32"/>
    </location>
</feature>
<feature type="region of interest" description="Disordered" evidence="1">
    <location>
        <begin position="168"/>
        <end position="203"/>
    </location>
</feature>
<accession>F2FB10</accession>
<dbReference type="AlphaFoldDB" id="F2FB10"/>
<dbReference type="EMBL" id="AY950444">
    <property type="protein sequence ID" value="AAY97957.1"/>
    <property type="molecule type" value="Genomic_DNA"/>
</dbReference>
<feature type="compositionally biased region" description="Basic and acidic residues" evidence="1">
    <location>
        <begin position="177"/>
        <end position="192"/>
    </location>
</feature>
<proteinExistence type="predicted"/>
<organism evidence="2">
    <name type="scientific">Plasmid pMCBF1</name>
    <dbReference type="NCBI Taxonomy" id="1003194"/>
    <lineage>
        <taxon>other sequences</taxon>
        <taxon>plasmids</taxon>
    </lineage>
</organism>
<name>F2FB10_9ZZZZ</name>
<dbReference type="NCBIfam" id="NF042916">
    <property type="entry name" value="IncP_KfrC_dom"/>
    <property type="match status" value="1"/>
</dbReference>